<evidence type="ECO:0008006" key="3">
    <source>
        <dbReference type="Google" id="ProtNLM"/>
    </source>
</evidence>
<proteinExistence type="predicted"/>
<gene>
    <name evidence="1" type="ORF">A4R35_02080</name>
</gene>
<evidence type="ECO:0000313" key="1">
    <source>
        <dbReference type="EMBL" id="RAQ94302.1"/>
    </source>
</evidence>
<dbReference type="InterPro" id="IPR029063">
    <property type="entry name" value="SAM-dependent_MTases_sf"/>
</dbReference>
<accession>A0A328VE63</accession>
<dbReference type="Proteomes" id="UP000248706">
    <property type="component" value="Unassembled WGS sequence"/>
</dbReference>
<protein>
    <recommendedName>
        <fullName evidence="3">Methyltransferase type 11 domain-containing protein</fullName>
    </recommendedName>
</protein>
<sequence>MTYFPNPLAALESVRRHLNIGGCSVAATWCSPEESPIEGLPDEIGAKSAHISLLERGIPGPFNLSDSQTLEEKFTQAGFSEVSSEKLSVAFEFASVDDFVL</sequence>
<reference evidence="1 2" key="1">
    <citation type="submission" date="2016-08" db="EMBL/GenBank/DDBJ databases">
        <title>Analysis of Carbohydrate Active Enzymes in Thermogemmatispora T81 Reveals Carbohydrate Degradation Ability.</title>
        <authorList>
            <person name="Tomazini A."/>
            <person name="Lal S."/>
            <person name="Stott M."/>
            <person name="Henrissat B."/>
            <person name="Polikarpov I."/>
            <person name="Sparling R."/>
            <person name="Levin D.B."/>
        </authorList>
    </citation>
    <scope>NUCLEOTIDE SEQUENCE [LARGE SCALE GENOMIC DNA]</scope>
    <source>
        <strain evidence="1 2">T81</strain>
    </source>
</reference>
<keyword evidence="2" id="KW-1185">Reference proteome</keyword>
<dbReference type="AlphaFoldDB" id="A0A328VE63"/>
<name>A0A328VE63_9CHLR</name>
<dbReference type="Gene3D" id="3.40.50.150">
    <property type="entry name" value="Vaccinia Virus protein VP39"/>
    <property type="match status" value="1"/>
</dbReference>
<dbReference type="EMBL" id="MCIF01000002">
    <property type="protein sequence ID" value="RAQ94302.1"/>
    <property type="molecule type" value="Genomic_DNA"/>
</dbReference>
<dbReference type="SUPFAM" id="SSF53335">
    <property type="entry name" value="S-adenosyl-L-methionine-dependent methyltransferases"/>
    <property type="match status" value="1"/>
</dbReference>
<comment type="caution">
    <text evidence="1">The sequence shown here is derived from an EMBL/GenBank/DDBJ whole genome shotgun (WGS) entry which is preliminary data.</text>
</comment>
<evidence type="ECO:0000313" key="2">
    <source>
        <dbReference type="Proteomes" id="UP000248706"/>
    </source>
</evidence>
<organism evidence="1 2">
    <name type="scientific">Thermogemmatispora tikiterensis</name>
    <dbReference type="NCBI Taxonomy" id="1825093"/>
    <lineage>
        <taxon>Bacteria</taxon>
        <taxon>Bacillati</taxon>
        <taxon>Chloroflexota</taxon>
        <taxon>Ktedonobacteria</taxon>
        <taxon>Thermogemmatisporales</taxon>
        <taxon>Thermogemmatisporaceae</taxon>
        <taxon>Thermogemmatispora</taxon>
    </lineage>
</organism>